<dbReference type="InterPro" id="IPR054505">
    <property type="entry name" value="Myb_DNA-bind_8"/>
</dbReference>
<evidence type="ECO:0000313" key="4">
    <source>
        <dbReference type="Proteomes" id="UP001433268"/>
    </source>
</evidence>
<sequence length="126" mass="13807">MSANANTMPKATDGEVRFLLLVLKNMKTPIPVEWDAVAEDGGYNSINTAKARLSAIKRRLSVLVSSSPAKAPGKIVKRSGQSSSGGRAKRAKTQHDGYDDLDDIEDFDLIKKEEEDDRKFIVVDEA</sequence>
<evidence type="ECO:0000256" key="1">
    <source>
        <dbReference type="SAM" id="MobiDB-lite"/>
    </source>
</evidence>
<dbReference type="RefSeq" id="XP_066674706.1">
    <property type="nucleotide sequence ID" value="XM_066804933.1"/>
</dbReference>
<dbReference type="Pfam" id="PF22980">
    <property type="entry name" value="Myb_DNA-bind_8"/>
    <property type="match status" value="1"/>
</dbReference>
<feature type="domain" description="Myb-like DNA-binding" evidence="2">
    <location>
        <begin position="13"/>
        <end position="59"/>
    </location>
</feature>
<name>A0ABR1XBG7_9PEZI</name>
<comment type="caution">
    <text evidence="3">The sequence shown here is derived from an EMBL/GenBank/DDBJ whole genome shotgun (WGS) entry which is preliminary data.</text>
</comment>
<gene>
    <name evidence="3" type="ORF">PG997_000618</name>
</gene>
<dbReference type="Proteomes" id="UP001433268">
    <property type="component" value="Unassembled WGS sequence"/>
</dbReference>
<proteinExistence type="predicted"/>
<dbReference type="EMBL" id="JAQQWN010000002">
    <property type="protein sequence ID" value="KAK8093933.1"/>
    <property type="molecule type" value="Genomic_DNA"/>
</dbReference>
<organism evidence="3 4">
    <name type="scientific">Apiospora hydei</name>
    <dbReference type="NCBI Taxonomy" id="1337664"/>
    <lineage>
        <taxon>Eukaryota</taxon>
        <taxon>Fungi</taxon>
        <taxon>Dikarya</taxon>
        <taxon>Ascomycota</taxon>
        <taxon>Pezizomycotina</taxon>
        <taxon>Sordariomycetes</taxon>
        <taxon>Xylariomycetidae</taxon>
        <taxon>Amphisphaeriales</taxon>
        <taxon>Apiosporaceae</taxon>
        <taxon>Apiospora</taxon>
    </lineage>
</organism>
<evidence type="ECO:0000313" key="3">
    <source>
        <dbReference type="EMBL" id="KAK8093933.1"/>
    </source>
</evidence>
<protein>
    <recommendedName>
        <fullName evidence="2">Myb-like DNA-binding domain-containing protein</fullName>
    </recommendedName>
</protein>
<reference evidence="3 4" key="1">
    <citation type="submission" date="2023-01" db="EMBL/GenBank/DDBJ databases">
        <title>Analysis of 21 Apiospora genomes using comparative genomics revels a genus with tremendous synthesis potential of carbohydrate active enzymes and secondary metabolites.</title>
        <authorList>
            <person name="Sorensen T."/>
        </authorList>
    </citation>
    <scope>NUCLEOTIDE SEQUENCE [LARGE SCALE GENOMIC DNA]</scope>
    <source>
        <strain evidence="3 4">CBS 114990</strain>
    </source>
</reference>
<keyword evidence="4" id="KW-1185">Reference proteome</keyword>
<evidence type="ECO:0000259" key="2">
    <source>
        <dbReference type="Pfam" id="PF22980"/>
    </source>
</evidence>
<accession>A0ABR1XBG7</accession>
<feature type="region of interest" description="Disordered" evidence="1">
    <location>
        <begin position="68"/>
        <end position="99"/>
    </location>
</feature>
<dbReference type="GeneID" id="92037993"/>